<proteinExistence type="predicted"/>
<dbReference type="EMBL" id="JACHBR010000001">
    <property type="protein sequence ID" value="MBB5627073.1"/>
    <property type="molecule type" value="Genomic_DNA"/>
</dbReference>
<gene>
    <name evidence="4" type="ORF">BJ981_002772</name>
</gene>
<evidence type="ECO:0000259" key="3">
    <source>
        <dbReference type="PROSITE" id="PS50977"/>
    </source>
</evidence>
<evidence type="ECO:0000256" key="2">
    <source>
        <dbReference type="PROSITE-ProRule" id="PRU00335"/>
    </source>
</evidence>
<dbReference type="InterPro" id="IPR050109">
    <property type="entry name" value="HTH-type_TetR-like_transc_reg"/>
</dbReference>
<keyword evidence="1 2" id="KW-0238">DNA-binding</keyword>
<protein>
    <submittedName>
        <fullName evidence="4">AcrR family transcriptional regulator</fullName>
    </submittedName>
</protein>
<dbReference type="InterPro" id="IPR036271">
    <property type="entry name" value="Tet_transcr_reg_TetR-rel_C_sf"/>
</dbReference>
<accession>A0A7W8Z4S7</accession>
<comment type="caution">
    <text evidence="4">The sequence shown here is derived from an EMBL/GenBank/DDBJ whole genome shotgun (WGS) entry which is preliminary data.</text>
</comment>
<dbReference type="InterPro" id="IPR009057">
    <property type="entry name" value="Homeodomain-like_sf"/>
</dbReference>
<dbReference type="PANTHER" id="PTHR30055:SF209">
    <property type="entry name" value="POSSIBLE TRANSCRIPTIONAL REGULATORY PROTEIN (PROBABLY TETR-FAMILY)"/>
    <property type="match status" value="1"/>
</dbReference>
<dbReference type="GO" id="GO:0003700">
    <property type="term" value="F:DNA-binding transcription factor activity"/>
    <property type="evidence" value="ECO:0007669"/>
    <property type="project" value="TreeGrafter"/>
</dbReference>
<dbReference type="PROSITE" id="PS50977">
    <property type="entry name" value="HTH_TETR_2"/>
    <property type="match status" value="1"/>
</dbReference>
<feature type="DNA-binding region" description="H-T-H motif" evidence="2">
    <location>
        <begin position="37"/>
        <end position="56"/>
    </location>
</feature>
<dbReference type="SUPFAM" id="SSF48498">
    <property type="entry name" value="Tetracyclin repressor-like, C-terminal domain"/>
    <property type="match status" value="1"/>
</dbReference>
<evidence type="ECO:0000256" key="1">
    <source>
        <dbReference type="ARBA" id="ARBA00023125"/>
    </source>
</evidence>
<feature type="domain" description="HTH tetR-type" evidence="3">
    <location>
        <begin position="14"/>
        <end position="74"/>
    </location>
</feature>
<dbReference type="PRINTS" id="PR00455">
    <property type="entry name" value="HTHTETR"/>
</dbReference>
<dbReference type="AlphaFoldDB" id="A0A7W8Z4S7"/>
<dbReference type="PANTHER" id="PTHR30055">
    <property type="entry name" value="HTH-TYPE TRANSCRIPTIONAL REGULATOR RUTR"/>
    <property type="match status" value="1"/>
</dbReference>
<dbReference type="SUPFAM" id="SSF46689">
    <property type="entry name" value="Homeodomain-like"/>
    <property type="match status" value="1"/>
</dbReference>
<name>A0A7W8Z4S7_9ACTN</name>
<dbReference type="Gene3D" id="1.10.357.10">
    <property type="entry name" value="Tetracycline Repressor, domain 2"/>
    <property type="match status" value="1"/>
</dbReference>
<dbReference type="InterPro" id="IPR001647">
    <property type="entry name" value="HTH_TetR"/>
</dbReference>
<evidence type="ECO:0000313" key="5">
    <source>
        <dbReference type="Proteomes" id="UP000588112"/>
    </source>
</evidence>
<dbReference type="Pfam" id="PF00440">
    <property type="entry name" value="TetR_N"/>
    <property type="match status" value="1"/>
</dbReference>
<dbReference type="Proteomes" id="UP000588112">
    <property type="component" value="Unassembled WGS sequence"/>
</dbReference>
<organism evidence="4 5">
    <name type="scientific">Sphaerisporangium krabiense</name>
    <dbReference type="NCBI Taxonomy" id="763782"/>
    <lineage>
        <taxon>Bacteria</taxon>
        <taxon>Bacillati</taxon>
        <taxon>Actinomycetota</taxon>
        <taxon>Actinomycetes</taxon>
        <taxon>Streptosporangiales</taxon>
        <taxon>Streptosporangiaceae</taxon>
        <taxon>Sphaerisporangium</taxon>
    </lineage>
</organism>
<evidence type="ECO:0000313" key="4">
    <source>
        <dbReference type="EMBL" id="MBB5627073.1"/>
    </source>
</evidence>
<dbReference type="GO" id="GO:0000976">
    <property type="term" value="F:transcription cis-regulatory region binding"/>
    <property type="evidence" value="ECO:0007669"/>
    <property type="project" value="TreeGrafter"/>
</dbReference>
<keyword evidence="5" id="KW-1185">Reference proteome</keyword>
<dbReference type="RefSeq" id="WP_184611469.1">
    <property type="nucleotide sequence ID" value="NZ_BOOS01000047.1"/>
</dbReference>
<reference evidence="4 5" key="1">
    <citation type="submission" date="2020-08" db="EMBL/GenBank/DDBJ databases">
        <title>Sequencing the genomes of 1000 actinobacteria strains.</title>
        <authorList>
            <person name="Klenk H.-P."/>
        </authorList>
    </citation>
    <scope>NUCLEOTIDE SEQUENCE [LARGE SCALE GENOMIC DNA]</scope>
    <source>
        <strain evidence="4 5">DSM 45790</strain>
    </source>
</reference>
<sequence>MSETQERPERADAVRNRRAILEAAEALVAEHGSDYVSLDKVAAAAGVGKGTVFRRFGSRTGLMRALLEERATVLSEAIVSGPPPLGPGAPPGERLPAFLDALTDLATRNIAVLTAHERACAPAKLSDPTYLRWHRHITSLLHEARPDTDADFYAHTLLSMFDADLVRTLTANGGPARLSSSLRALVGAILRAPA</sequence>